<comment type="subcellular location">
    <subcellularLocation>
        <location evidence="1">Cell envelope</location>
    </subcellularLocation>
</comment>
<organism evidence="5 6">
    <name type="scientific">Hominimerdicola aceti</name>
    <dbReference type="NCBI Taxonomy" id="2981726"/>
    <lineage>
        <taxon>Bacteria</taxon>
        <taxon>Bacillati</taxon>
        <taxon>Bacillota</taxon>
        <taxon>Clostridia</taxon>
        <taxon>Eubacteriales</taxon>
        <taxon>Oscillospiraceae</taxon>
        <taxon>Hominimerdicola</taxon>
    </lineage>
</organism>
<feature type="domain" description="Fibronectin type-III" evidence="4">
    <location>
        <begin position="1291"/>
        <end position="1385"/>
    </location>
</feature>
<dbReference type="Pfam" id="PF00112">
    <property type="entry name" value="Peptidase_C1"/>
    <property type="match status" value="1"/>
</dbReference>
<comment type="caution">
    <text evidence="5">The sequence shown here is derived from an EMBL/GenBank/DDBJ whole genome shotgun (WGS) entry which is preliminary data.</text>
</comment>
<dbReference type="SUPFAM" id="SSF49265">
    <property type="entry name" value="Fibronectin type III"/>
    <property type="match status" value="2"/>
</dbReference>
<protein>
    <submittedName>
        <fullName evidence="5">Lectin like domain-containing protein</fullName>
    </submittedName>
</protein>
<dbReference type="SMART" id="SM00645">
    <property type="entry name" value="Pept_C1"/>
    <property type="match status" value="1"/>
</dbReference>
<dbReference type="Gene3D" id="2.160.20.110">
    <property type="match status" value="1"/>
</dbReference>
<dbReference type="Proteomes" id="UP001208131">
    <property type="component" value="Unassembled WGS sequence"/>
</dbReference>
<dbReference type="PANTHER" id="PTHR12411">
    <property type="entry name" value="CYSTEINE PROTEASE FAMILY C1-RELATED"/>
    <property type="match status" value="1"/>
</dbReference>
<evidence type="ECO:0000256" key="3">
    <source>
        <dbReference type="SAM" id="SignalP"/>
    </source>
</evidence>
<keyword evidence="3" id="KW-0732">Signal</keyword>
<dbReference type="GO" id="GO:0008234">
    <property type="term" value="F:cysteine-type peptidase activity"/>
    <property type="evidence" value="ECO:0007669"/>
    <property type="project" value="InterPro"/>
</dbReference>
<keyword evidence="6" id="KW-1185">Reference proteome</keyword>
<dbReference type="InterPro" id="IPR042229">
    <property type="entry name" value="Listeria/Bacterioides_rpt_sf"/>
</dbReference>
<dbReference type="Gene3D" id="2.60.40.4270">
    <property type="entry name" value="Listeria-Bacteroides repeat domain"/>
    <property type="match status" value="2"/>
</dbReference>
<evidence type="ECO:0000313" key="5">
    <source>
        <dbReference type="EMBL" id="MCU6706760.1"/>
    </source>
</evidence>
<dbReference type="InterPro" id="IPR000169">
    <property type="entry name" value="Pept_cys_AS"/>
</dbReference>
<dbReference type="InterPro" id="IPR038765">
    <property type="entry name" value="Papain-like_cys_pep_sf"/>
</dbReference>
<dbReference type="SUPFAM" id="SSF54001">
    <property type="entry name" value="Cysteine proteinases"/>
    <property type="match status" value="1"/>
</dbReference>
<evidence type="ECO:0000313" key="6">
    <source>
        <dbReference type="Proteomes" id="UP001208131"/>
    </source>
</evidence>
<proteinExistence type="inferred from homology"/>
<dbReference type="GO" id="GO:0030313">
    <property type="term" value="C:cell envelope"/>
    <property type="evidence" value="ECO:0007669"/>
    <property type="project" value="UniProtKB-SubCell"/>
</dbReference>
<dbReference type="Gene3D" id="2.60.40.10">
    <property type="entry name" value="Immunoglobulins"/>
    <property type="match status" value="2"/>
</dbReference>
<name>A0AAE3IIX0_9FIRM</name>
<dbReference type="NCBIfam" id="TIGR02543">
    <property type="entry name" value="List_Bact_rpt"/>
    <property type="match status" value="1"/>
</dbReference>
<comment type="similarity">
    <text evidence="2">Belongs to the peptidase C1 family.</text>
</comment>
<dbReference type="EMBL" id="JAOQJZ010000015">
    <property type="protein sequence ID" value="MCU6706760.1"/>
    <property type="molecule type" value="Genomic_DNA"/>
</dbReference>
<evidence type="ECO:0000259" key="4">
    <source>
        <dbReference type="PROSITE" id="PS50853"/>
    </source>
</evidence>
<feature type="signal peptide" evidence="3">
    <location>
        <begin position="1"/>
        <end position="26"/>
    </location>
</feature>
<dbReference type="InterPro" id="IPR013378">
    <property type="entry name" value="InlB-like_B-rpt"/>
</dbReference>
<reference evidence="5 6" key="1">
    <citation type="journal article" date="2021" name="ISME Commun">
        <title>Automated analysis of genomic sequences facilitates high-throughput and comprehensive description of bacteria.</title>
        <authorList>
            <person name="Hitch T.C.A."/>
        </authorList>
    </citation>
    <scope>NUCLEOTIDE SEQUENCE [LARGE SCALE GENOMIC DNA]</scope>
    <source>
        <strain evidence="5 6">Sanger_31</strain>
    </source>
</reference>
<dbReference type="InterPro" id="IPR036116">
    <property type="entry name" value="FN3_sf"/>
</dbReference>
<sequence length="1385" mass="151642">MKVIYKCAAILTAAILSVQFPCAAFADAEHGGDNDSPKFKMGRIIFTDNGYGYEKEGLEKSEIADEDLADTDDGGSPYAQKATASLPAKYDPRSKNTLTTIKNQFQTGTCWAFAALSCTESNLIQKGLENQNVQFSVPSLVLSTYANGGFDESIWDCGGTWMDSSLAMAAHRGLCYDEYEPFVSDATEATIVSEEKKGVCEYQLNYASTITGGRNAIKNKIKELGGVMVSYYADDLYMTFDNKSYYDPETTKYSGINHAVSVVGWDDNYSKSNFLAGYQPKKNGAWLVKGSWGVSSGTDGYYWISYEEAEMTDWVAFDLTESCDNNYHYPANKDNSIFYVSNENKMSGADVFTAKKDELLDKVGFMYLGYTGKSDYTVQVYTSVSDSTPVGILECEVSGKVQSDGFYTVDIPDVELDEGERYSVVMTFSGDDGSGYVTVYGYSDGVMKPGQAYISNDGDSWTDVTDKDAYTGQPIIFAYTDDIDKSDKSELETLVAKYEKQSGYEREVNNGKKVIADENASKNDITNAKLLIKAKAKEIKEQSLVIKTATDWKNFAKRVSGGESFAGKRVVLEKDIDFGGAKISAVGTASKPFCGYFDGNGHVLKNAVIQNNSYAGLFGYAEDRAQIRDLSAEKITVSGKYAGGIVGEFDAVSIQRCTFSGTVKGTSSAGGIVGKAGGLTLTECASDLAKSSSSNAKAMVGSIDNDAFYYGQQYADCWYNGNFSDSKVKKTALSNVKSSAAYSLNTVGGKQTDSGRWTMAGGKARLTRPGEQASHKITFEAPDSKHYACTDKDGKVKYPVVKVQSGYALKWYKNGIAVDANTVYTADSTVKAKLVEAKFVTIDYVLNGGTNSTGNPEYLSKGESVTLSEPTKEGADFAGWYDNAALSGERIESISYSGGAKTLYAAWKPYTYNVTFVDKDGKVISQQTVEYGKSAKAPKAPAIKGLRFTGWDKDYKNVTEDMTVTAEYSDSKLIADCEISGFKNSFTYTGKNIEQPDVTLTYEGKELKEGVDYTVYYKTNRDAGPAKMTFVGKGEYRGSVAKGFTIQPKDASKLKLYYATPLSFTGKEITPDVLIKDGNKTLERYVDYMVMYFSNVNVGTGNISVEFYGNYKGKQTVSFVINPAKQQIQVLETRYKGFFVDFVQKGSATGYEVQYGTRSDFSNASTYRFTTNKTDKMTVLGLGTSKTYYVRVRSYTVKGGKTYYGNWSDAKSIVTAKTNFANAKVSGISSKSFTGKAITQKITVKYGSKTLKNGTDYTVKYSANTKVGTAKVTITGKGIYGGVITKSFAIYPAKQVIQKLYGTYAGFFIDYAQKGSATGYEISYSQRSDFKGAKSVKVTNNRTDKKTVSGLARYQKYYVRVRSYTVKGGKTYNGAWSDKKWVYTQ</sequence>
<accession>A0AAE3IIX0</accession>
<dbReference type="GO" id="GO:0006508">
    <property type="term" value="P:proteolysis"/>
    <property type="evidence" value="ECO:0007669"/>
    <property type="project" value="InterPro"/>
</dbReference>
<feature type="chain" id="PRO_5042030029" evidence="3">
    <location>
        <begin position="27"/>
        <end position="1385"/>
    </location>
</feature>
<evidence type="ECO:0000256" key="1">
    <source>
        <dbReference type="ARBA" id="ARBA00004196"/>
    </source>
</evidence>
<feature type="domain" description="Fibronectin type-III" evidence="4">
    <location>
        <begin position="1124"/>
        <end position="1218"/>
    </location>
</feature>
<dbReference type="InterPro" id="IPR013783">
    <property type="entry name" value="Ig-like_fold"/>
</dbReference>
<dbReference type="CDD" id="cd02619">
    <property type="entry name" value="Peptidase_C1"/>
    <property type="match status" value="1"/>
</dbReference>
<dbReference type="CDD" id="cd00063">
    <property type="entry name" value="FN3"/>
    <property type="match status" value="2"/>
</dbReference>
<dbReference type="RefSeq" id="WP_267301839.1">
    <property type="nucleotide sequence ID" value="NZ_JAOQJZ010000015.1"/>
</dbReference>
<dbReference type="Gene3D" id="3.90.70.10">
    <property type="entry name" value="Cysteine proteinases"/>
    <property type="match status" value="1"/>
</dbReference>
<dbReference type="InterPro" id="IPR000668">
    <property type="entry name" value="Peptidase_C1A_C"/>
</dbReference>
<dbReference type="InterPro" id="IPR003961">
    <property type="entry name" value="FN3_dom"/>
</dbReference>
<dbReference type="PROSITE" id="PS00139">
    <property type="entry name" value="THIOL_PROTEASE_CYS"/>
    <property type="match status" value="1"/>
</dbReference>
<dbReference type="PROSITE" id="PS50853">
    <property type="entry name" value="FN3"/>
    <property type="match status" value="2"/>
</dbReference>
<dbReference type="Pfam" id="PF09479">
    <property type="entry name" value="Flg_new"/>
    <property type="match status" value="2"/>
</dbReference>
<evidence type="ECO:0000256" key="2">
    <source>
        <dbReference type="ARBA" id="ARBA00008455"/>
    </source>
</evidence>
<gene>
    <name evidence="5" type="ORF">OCV57_12625</name>
</gene>
<dbReference type="InterPro" id="IPR013128">
    <property type="entry name" value="Peptidase_C1A"/>
</dbReference>